<gene>
    <name evidence="3" type="ORF">HAND1043_LOCUS5477</name>
</gene>
<feature type="region of interest" description="Disordered" evidence="1">
    <location>
        <begin position="72"/>
        <end position="92"/>
    </location>
</feature>
<proteinExistence type="predicted"/>
<feature type="region of interest" description="Disordered" evidence="1">
    <location>
        <begin position="114"/>
        <end position="150"/>
    </location>
</feature>
<keyword evidence="2" id="KW-0472">Membrane</keyword>
<sequence length="222" mass="23137">MRRRAVIGAVGLGFGAVALFLLLAVTPRRASVVMAEKMAVVHSLSAALARQTTTALASATAPHSDEHKKALEANVPWAPSRESQRLDPNDPRSKPSVFAWLWKASDPVPVVHTNQLTGNGTATAKSGGGNSTGAESVEQANKENQDAAKKDLELSQDKEMRFFALWTVSILVVLGVGLCSIKYARTILGGGASPMGPPGQGQQRGQPQEGGYGAVGGGYPPG</sequence>
<name>A0A6U4N7C3_HEMAN</name>
<feature type="compositionally biased region" description="Basic and acidic residues" evidence="1">
    <location>
        <begin position="140"/>
        <end position="150"/>
    </location>
</feature>
<organism evidence="3">
    <name type="scientific">Hemiselmis andersenii</name>
    <name type="common">Cryptophyte alga</name>
    <dbReference type="NCBI Taxonomy" id="464988"/>
    <lineage>
        <taxon>Eukaryota</taxon>
        <taxon>Cryptophyceae</taxon>
        <taxon>Cryptomonadales</taxon>
        <taxon>Hemiselmidaceae</taxon>
        <taxon>Hemiselmis</taxon>
    </lineage>
</organism>
<feature type="region of interest" description="Disordered" evidence="1">
    <location>
        <begin position="194"/>
        <end position="222"/>
    </location>
</feature>
<evidence type="ECO:0000256" key="2">
    <source>
        <dbReference type="SAM" id="Phobius"/>
    </source>
</evidence>
<keyword evidence="2" id="KW-0812">Transmembrane</keyword>
<feature type="compositionally biased region" description="Polar residues" evidence="1">
    <location>
        <begin position="114"/>
        <end position="124"/>
    </location>
</feature>
<feature type="transmembrane region" description="Helical" evidence="2">
    <location>
        <begin position="162"/>
        <end position="181"/>
    </location>
</feature>
<dbReference type="EMBL" id="HBFK01009080">
    <property type="protein sequence ID" value="CAD8738985.1"/>
    <property type="molecule type" value="Transcribed_RNA"/>
</dbReference>
<evidence type="ECO:0000256" key="1">
    <source>
        <dbReference type="SAM" id="MobiDB-lite"/>
    </source>
</evidence>
<keyword evidence="2" id="KW-1133">Transmembrane helix</keyword>
<feature type="compositionally biased region" description="Gly residues" evidence="1">
    <location>
        <begin position="208"/>
        <end position="222"/>
    </location>
</feature>
<feature type="compositionally biased region" description="Basic and acidic residues" evidence="1">
    <location>
        <begin position="82"/>
        <end position="92"/>
    </location>
</feature>
<accession>A0A6U4N7C3</accession>
<dbReference type="AlphaFoldDB" id="A0A6U4N7C3"/>
<protein>
    <submittedName>
        <fullName evidence="3">Uncharacterized protein</fullName>
    </submittedName>
</protein>
<evidence type="ECO:0000313" key="3">
    <source>
        <dbReference type="EMBL" id="CAD8738985.1"/>
    </source>
</evidence>
<reference evidence="3" key="1">
    <citation type="submission" date="2021-01" db="EMBL/GenBank/DDBJ databases">
        <authorList>
            <person name="Corre E."/>
            <person name="Pelletier E."/>
            <person name="Niang G."/>
            <person name="Scheremetjew M."/>
            <person name="Finn R."/>
            <person name="Kale V."/>
            <person name="Holt S."/>
            <person name="Cochrane G."/>
            <person name="Meng A."/>
            <person name="Brown T."/>
            <person name="Cohen L."/>
        </authorList>
    </citation>
    <scope>NUCLEOTIDE SEQUENCE</scope>
    <source>
        <strain evidence="3">CCMP441</strain>
    </source>
</reference>